<dbReference type="GO" id="GO:0003700">
    <property type="term" value="F:DNA-binding transcription factor activity"/>
    <property type="evidence" value="ECO:0007669"/>
    <property type="project" value="InterPro"/>
</dbReference>
<evidence type="ECO:0000259" key="3">
    <source>
        <dbReference type="PROSITE" id="PS50937"/>
    </source>
</evidence>
<dbReference type="OrthoDB" id="9791488at2"/>
<feature type="coiled-coil region" evidence="2">
    <location>
        <begin position="52"/>
        <end position="111"/>
    </location>
</feature>
<evidence type="ECO:0000256" key="2">
    <source>
        <dbReference type="SAM" id="Coils"/>
    </source>
</evidence>
<evidence type="ECO:0000313" key="5">
    <source>
        <dbReference type="Proteomes" id="UP000199584"/>
    </source>
</evidence>
<evidence type="ECO:0000313" key="4">
    <source>
        <dbReference type="EMBL" id="SFR08697.1"/>
    </source>
</evidence>
<dbReference type="Pfam" id="PF13411">
    <property type="entry name" value="MerR_1"/>
    <property type="match status" value="1"/>
</dbReference>
<sequence>MRKYKIGQIAKKAGVSKRTIDYYTNLGLLKPIRSENNYRYYTEESLVRLHIIEGMKANRFTLEEIREQLERLDDLAQTEAAGSITDNAINIDVLRNQLKQLEKQLLQLQPAVVGLDAQKAAALRNRIMVQSMALVQSLMLYINEITCNL</sequence>
<organism evidence="4 5">
    <name type="scientific">Desulfoscipio geothermicus DSM 3669</name>
    <dbReference type="NCBI Taxonomy" id="1121426"/>
    <lineage>
        <taxon>Bacteria</taxon>
        <taxon>Bacillati</taxon>
        <taxon>Bacillota</taxon>
        <taxon>Clostridia</taxon>
        <taxon>Eubacteriales</taxon>
        <taxon>Desulfallaceae</taxon>
        <taxon>Desulfoscipio</taxon>
    </lineage>
</organism>
<dbReference type="SUPFAM" id="SSF46955">
    <property type="entry name" value="Putative DNA-binding domain"/>
    <property type="match status" value="1"/>
</dbReference>
<dbReference type="SMART" id="SM00422">
    <property type="entry name" value="HTH_MERR"/>
    <property type="match status" value="1"/>
</dbReference>
<keyword evidence="1 4" id="KW-0238">DNA-binding</keyword>
<dbReference type="PANTHER" id="PTHR30204:SF95">
    <property type="entry name" value="HTH-TYPE TRANSCRIPTIONAL REGULATOR CUER"/>
    <property type="match status" value="1"/>
</dbReference>
<dbReference type="PROSITE" id="PS50937">
    <property type="entry name" value="HTH_MERR_2"/>
    <property type="match status" value="1"/>
</dbReference>
<dbReference type="AlphaFoldDB" id="A0A1I6DTK1"/>
<keyword evidence="2" id="KW-0175">Coiled coil</keyword>
<protein>
    <submittedName>
        <fullName evidence="4">DNA-binding transcriptional regulator, MerR family</fullName>
    </submittedName>
</protein>
<proteinExistence type="predicted"/>
<dbReference type="PANTHER" id="PTHR30204">
    <property type="entry name" value="REDOX-CYCLING DRUG-SENSING TRANSCRIPTIONAL ACTIVATOR SOXR"/>
    <property type="match status" value="1"/>
</dbReference>
<dbReference type="EMBL" id="FOYM01000017">
    <property type="protein sequence ID" value="SFR08697.1"/>
    <property type="molecule type" value="Genomic_DNA"/>
</dbReference>
<evidence type="ECO:0000256" key="1">
    <source>
        <dbReference type="ARBA" id="ARBA00023125"/>
    </source>
</evidence>
<dbReference type="Proteomes" id="UP000199584">
    <property type="component" value="Unassembled WGS sequence"/>
</dbReference>
<dbReference type="STRING" id="39060.SAMN05660706_11737"/>
<dbReference type="Gene3D" id="1.10.1660.10">
    <property type="match status" value="1"/>
</dbReference>
<dbReference type="InterPro" id="IPR000551">
    <property type="entry name" value="MerR-type_HTH_dom"/>
</dbReference>
<dbReference type="InterPro" id="IPR009061">
    <property type="entry name" value="DNA-bd_dom_put_sf"/>
</dbReference>
<feature type="domain" description="HTH merR-type" evidence="3">
    <location>
        <begin position="3"/>
        <end position="71"/>
    </location>
</feature>
<name>A0A1I6DTK1_9FIRM</name>
<reference evidence="5" key="1">
    <citation type="submission" date="2016-10" db="EMBL/GenBank/DDBJ databases">
        <authorList>
            <person name="Varghese N."/>
            <person name="Submissions S."/>
        </authorList>
    </citation>
    <scope>NUCLEOTIDE SEQUENCE [LARGE SCALE GENOMIC DNA]</scope>
    <source>
        <strain evidence="5">DSM 3669</strain>
    </source>
</reference>
<dbReference type="PRINTS" id="PR00040">
    <property type="entry name" value="HTHMERR"/>
</dbReference>
<gene>
    <name evidence="4" type="ORF">SAMN05660706_11737</name>
</gene>
<accession>A0A1I6DTK1</accession>
<dbReference type="InterPro" id="IPR047057">
    <property type="entry name" value="MerR_fam"/>
</dbReference>
<dbReference type="RefSeq" id="WP_092484042.1">
    <property type="nucleotide sequence ID" value="NZ_FOYM01000017.1"/>
</dbReference>
<keyword evidence="5" id="KW-1185">Reference proteome</keyword>
<dbReference type="GO" id="GO:0003677">
    <property type="term" value="F:DNA binding"/>
    <property type="evidence" value="ECO:0007669"/>
    <property type="project" value="UniProtKB-KW"/>
</dbReference>